<keyword evidence="5" id="KW-1185">Reference proteome</keyword>
<dbReference type="Gene3D" id="3.40.50.720">
    <property type="entry name" value="NAD(P)-binding Rossmann-like Domain"/>
    <property type="match status" value="1"/>
</dbReference>
<keyword evidence="1" id="KW-0560">Oxidoreductase</keyword>
<dbReference type="Pfam" id="PF22725">
    <property type="entry name" value="GFO_IDH_MocA_C3"/>
    <property type="match status" value="1"/>
</dbReference>
<dbReference type="InterPro" id="IPR036291">
    <property type="entry name" value="NAD(P)-bd_dom_sf"/>
</dbReference>
<gene>
    <name evidence="4" type="ORF">GCM10007874_12900</name>
</gene>
<organism evidence="4 5">
    <name type="scientific">Labrys miyagiensis</name>
    <dbReference type="NCBI Taxonomy" id="346912"/>
    <lineage>
        <taxon>Bacteria</taxon>
        <taxon>Pseudomonadati</taxon>
        <taxon>Pseudomonadota</taxon>
        <taxon>Alphaproteobacteria</taxon>
        <taxon>Hyphomicrobiales</taxon>
        <taxon>Xanthobacteraceae</taxon>
        <taxon>Labrys</taxon>
    </lineage>
</organism>
<dbReference type="PANTHER" id="PTHR43818">
    <property type="entry name" value="BCDNA.GH03377"/>
    <property type="match status" value="1"/>
</dbReference>
<dbReference type="Gene3D" id="3.30.360.10">
    <property type="entry name" value="Dihydrodipicolinate Reductase, domain 2"/>
    <property type="match status" value="1"/>
</dbReference>
<evidence type="ECO:0000259" key="3">
    <source>
        <dbReference type="Pfam" id="PF22725"/>
    </source>
</evidence>
<evidence type="ECO:0000259" key="2">
    <source>
        <dbReference type="Pfam" id="PF01408"/>
    </source>
</evidence>
<dbReference type="Pfam" id="PF01408">
    <property type="entry name" value="GFO_IDH_MocA"/>
    <property type="match status" value="1"/>
</dbReference>
<sequence length="377" mass="40217">MPLRVGLIGCGNISDIYLINAALFRDYDFVACADLKDEAARKQADKYGLHKRSIADILVADDIDIILNLTIPEAHAGVSMSAIEAGKHVYGEKPLATRLTDGVKLIEAAKAKGLRVGTAPDTVLGASIQDARRRIDAGEIGKPLLGTAAVMGHGMEAWHPNPEFFFKPGAGPVFDMGPYYLSTLVTLLGPVASVVALSQSGFEERVVTTEGSPFNGQRIKVETPTSIQALLAFKSGAQIAFMASWDVWAHGQLPLELHGTTASMRVPDPNWFGGEVSLAIGRQPWEAHATSKDRFGEANWPKDAPGVANYRGLGLADMARGILDKRPHRANGEIGLHVLAIMEGILTAAAENRTVTIEQGCDRPAALGDVEARGLLA</sequence>
<protein>
    <submittedName>
        <fullName evidence="4">Oxidoreductase</fullName>
    </submittedName>
</protein>
<feature type="domain" description="Gfo/Idh/MocA-like oxidoreductase N-terminal" evidence="2">
    <location>
        <begin position="3"/>
        <end position="117"/>
    </location>
</feature>
<comment type="caution">
    <text evidence="4">The sequence shown here is derived from an EMBL/GenBank/DDBJ whole genome shotgun (WGS) entry which is preliminary data.</text>
</comment>
<proteinExistence type="predicted"/>
<dbReference type="InterPro" id="IPR000683">
    <property type="entry name" value="Gfo/Idh/MocA-like_OxRdtase_N"/>
</dbReference>
<dbReference type="InterPro" id="IPR055170">
    <property type="entry name" value="GFO_IDH_MocA-like_dom"/>
</dbReference>
<accession>A0ABQ6CD20</accession>
<dbReference type="Proteomes" id="UP001156882">
    <property type="component" value="Unassembled WGS sequence"/>
</dbReference>
<evidence type="ECO:0000256" key="1">
    <source>
        <dbReference type="ARBA" id="ARBA00023002"/>
    </source>
</evidence>
<reference evidence="5" key="1">
    <citation type="journal article" date="2019" name="Int. J. Syst. Evol. Microbiol.">
        <title>The Global Catalogue of Microorganisms (GCM) 10K type strain sequencing project: providing services to taxonomists for standard genome sequencing and annotation.</title>
        <authorList>
            <consortium name="The Broad Institute Genomics Platform"/>
            <consortium name="The Broad Institute Genome Sequencing Center for Infectious Disease"/>
            <person name="Wu L."/>
            <person name="Ma J."/>
        </authorList>
    </citation>
    <scope>NUCLEOTIDE SEQUENCE [LARGE SCALE GENOMIC DNA]</scope>
    <source>
        <strain evidence="5">NBRC 101365</strain>
    </source>
</reference>
<dbReference type="RefSeq" id="WP_284311093.1">
    <property type="nucleotide sequence ID" value="NZ_BSPC01000011.1"/>
</dbReference>
<dbReference type="InterPro" id="IPR050463">
    <property type="entry name" value="Gfo/Idh/MocA_oxidrdct_glycsds"/>
</dbReference>
<dbReference type="EMBL" id="BSPC01000011">
    <property type="protein sequence ID" value="GLS18273.1"/>
    <property type="molecule type" value="Genomic_DNA"/>
</dbReference>
<evidence type="ECO:0000313" key="5">
    <source>
        <dbReference type="Proteomes" id="UP001156882"/>
    </source>
</evidence>
<feature type="domain" description="GFO/IDH/MocA-like oxidoreductase" evidence="3">
    <location>
        <begin position="128"/>
        <end position="264"/>
    </location>
</feature>
<dbReference type="PANTHER" id="PTHR43818:SF11">
    <property type="entry name" value="BCDNA.GH03377"/>
    <property type="match status" value="1"/>
</dbReference>
<name>A0ABQ6CD20_9HYPH</name>
<evidence type="ECO:0000313" key="4">
    <source>
        <dbReference type="EMBL" id="GLS18273.1"/>
    </source>
</evidence>
<dbReference type="SUPFAM" id="SSF51735">
    <property type="entry name" value="NAD(P)-binding Rossmann-fold domains"/>
    <property type="match status" value="1"/>
</dbReference>
<dbReference type="SUPFAM" id="SSF55347">
    <property type="entry name" value="Glyceraldehyde-3-phosphate dehydrogenase-like, C-terminal domain"/>
    <property type="match status" value="1"/>
</dbReference>